<gene>
    <name evidence="2" type="ORF">AB8O55_08290</name>
</gene>
<feature type="domain" description="ER-bound oxygenase mpaB/mpaB'/Rubber oxygenase catalytic" evidence="1">
    <location>
        <begin position="14"/>
        <end position="232"/>
    </location>
</feature>
<dbReference type="Proteomes" id="UP001564626">
    <property type="component" value="Unassembled WGS sequence"/>
</dbReference>
<dbReference type="GO" id="GO:0016491">
    <property type="term" value="F:oxidoreductase activity"/>
    <property type="evidence" value="ECO:0007669"/>
    <property type="project" value="UniProtKB-KW"/>
</dbReference>
<name>A0ABV4CE63_9PSEU</name>
<keyword evidence="2" id="KW-0560">Oxidoreductase</keyword>
<dbReference type="EC" id="1.-.-.-" evidence="2"/>
<evidence type="ECO:0000259" key="1">
    <source>
        <dbReference type="Pfam" id="PF09995"/>
    </source>
</evidence>
<organism evidence="2 3">
    <name type="scientific">Saccharopolyspora cebuensis</name>
    <dbReference type="NCBI Taxonomy" id="418759"/>
    <lineage>
        <taxon>Bacteria</taxon>
        <taxon>Bacillati</taxon>
        <taxon>Actinomycetota</taxon>
        <taxon>Actinomycetes</taxon>
        <taxon>Pseudonocardiales</taxon>
        <taxon>Pseudonocardiaceae</taxon>
        <taxon>Saccharopolyspora</taxon>
    </lineage>
</organism>
<dbReference type="PANTHER" id="PTHR36151:SF3">
    <property type="entry name" value="ER-BOUND OXYGENASE MPAB_MPAB'_RUBBER OXYGENASE CATALYTIC DOMAIN-CONTAINING PROTEIN"/>
    <property type="match status" value="1"/>
</dbReference>
<accession>A0ABV4CE63</accession>
<reference evidence="2 3" key="1">
    <citation type="submission" date="2024-08" db="EMBL/GenBank/DDBJ databases">
        <title>Genome mining of Saccharopolyspora cebuensis PGLac3 from Nigerian medicinal plant.</title>
        <authorList>
            <person name="Ezeobiora C.E."/>
            <person name="Igbokwe N.H."/>
            <person name="Amin D.H."/>
            <person name="Mendie U.E."/>
        </authorList>
    </citation>
    <scope>NUCLEOTIDE SEQUENCE [LARGE SCALE GENOMIC DNA]</scope>
    <source>
        <strain evidence="2 3">PGLac3</strain>
    </source>
</reference>
<dbReference type="Pfam" id="PF09995">
    <property type="entry name" value="MPAB_Lcp_cat"/>
    <property type="match status" value="1"/>
</dbReference>
<dbReference type="InterPro" id="IPR018713">
    <property type="entry name" value="MPAB/Lcp_cat_dom"/>
</dbReference>
<evidence type="ECO:0000313" key="3">
    <source>
        <dbReference type="Proteomes" id="UP001564626"/>
    </source>
</evidence>
<sequence>MTDAGVFGPDTVTWQLHADPAMWVAGIASLHLQALHPRAVAGVVQNSRFQADPLGRLLRTSGFVGVSTYGTREEVERAAARVRRVHRVLTAVDRRDGSTIRLDEPDLLRWVHCAEVAMFAAVVRRAGFPLTDRLCDRYFDEQRRSAALVGLDPADVPGSRREMAAYFAEVRPQLRRTADADLVRRFLHHPFTGARAWPVNLGYRPVGHLAYSALPGWARRLHGERAYPGAATTAGLVALRSAGLAIPAELRRRKPHGQLHRAVRRLGPHAVPSARRLSRLGG</sequence>
<dbReference type="RefSeq" id="WP_345367552.1">
    <property type="nucleotide sequence ID" value="NZ_BAABII010000019.1"/>
</dbReference>
<dbReference type="EMBL" id="JBGEHV010000011">
    <property type="protein sequence ID" value="MEY8039394.1"/>
    <property type="molecule type" value="Genomic_DNA"/>
</dbReference>
<evidence type="ECO:0000313" key="2">
    <source>
        <dbReference type="EMBL" id="MEY8039394.1"/>
    </source>
</evidence>
<dbReference type="PANTHER" id="PTHR36151">
    <property type="entry name" value="BLR2777 PROTEIN"/>
    <property type="match status" value="1"/>
</dbReference>
<protein>
    <submittedName>
        <fullName evidence="2">Oxygenase MpaB family protein</fullName>
        <ecNumber evidence="2">1.-.-.-</ecNumber>
    </submittedName>
</protein>
<proteinExistence type="predicted"/>
<keyword evidence="3" id="KW-1185">Reference proteome</keyword>
<comment type="caution">
    <text evidence="2">The sequence shown here is derived from an EMBL/GenBank/DDBJ whole genome shotgun (WGS) entry which is preliminary data.</text>
</comment>